<keyword evidence="4" id="KW-1185">Reference proteome</keyword>
<evidence type="ECO:0000256" key="1">
    <source>
        <dbReference type="SAM" id="MobiDB-lite"/>
    </source>
</evidence>
<dbReference type="InterPro" id="IPR005162">
    <property type="entry name" value="Retrotrans_gag_dom"/>
</dbReference>
<reference evidence="3 4" key="1">
    <citation type="journal article" date="2023" name="G3 (Bethesda)">
        <title>A chromosome-length genome assembly and annotation of blackberry (Rubus argutus, cv. 'Hillquist').</title>
        <authorList>
            <person name="Bruna T."/>
            <person name="Aryal R."/>
            <person name="Dudchenko O."/>
            <person name="Sargent D.J."/>
            <person name="Mead D."/>
            <person name="Buti M."/>
            <person name="Cavallini A."/>
            <person name="Hytonen T."/>
            <person name="Andres J."/>
            <person name="Pham M."/>
            <person name="Weisz D."/>
            <person name="Mascagni F."/>
            <person name="Usai G."/>
            <person name="Natali L."/>
            <person name="Bassil N."/>
            <person name="Fernandez G.E."/>
            <person name="Lomsadze A."/>
            <person name="Armour M."/>
            <person name="Olukolu B."/>
            <person name="Poorten T."/>
            <person name="Britton C."/>
            <person name="Davik J."/>
            <person name="Ashrafi H."/>
            <person name="Aiden E.L."/>
            <person name="Borodovsky M."/>
            <person name="Worthington M."/>
        </authorList>
    </citation>
    <scope>NUCLEOTIDE SEQUENCE [LARGE SCALE GENOMIC DNA]</scope>
    <source>
        <strain evidence="3">PI 553951</strain>
    </source>
</reference>
<dbReference type="AlphaFoldDB" id="A0AAW1Y2J4"/>
<evidence type="ECO:0000259" key="2">
    <source>
        <dbReference type="Pfam" id="PF03732"/>
    </source>
</evidence>
<dbReference type="CDD" id="cd00303">
    <property type="entry name" value="retropepsin_like"/>
    <property type="match status" value="1"/>
</dbReference>
<gene>
    <name evidence="3" type="ORF">M0R45_008058</name>
</gene>
<dbReference type="Pfam" id="PF03732">
    <property type="entry name" value="Retrotrans_gag"/>
    <property type="match status" value="1"/>
</dbReference>
<feature type="compositionally biased region" description="Polar residues" evidence="1">
    <location>
        <begin position="38"/>
        <end position="48"/>
    </location>
</feature>
<dbReference type="SUPFAM" id="SSF56672">
    <property type="entry name" value="DNA/RNA polymerases"/>
    <property type="match status" value="1"/>
</dbReference>
<dbReference type="InterPro" id="IPR043502">
    <property type="entry name" value="DNA/RNA_pol_sf"/>
</dbReference>
<dbReference type="Gene3D" id="3.10.10.10">
    <property type="entry name" value="HIV Type 1 Reverse Transcriptase, subunit A, domain 1"/>
    <property type="match status" value="1"/>
</dbReference>
<evidence type="ECO:0000313" key="3">
    <source>
        <dbReference type="EMBL" id="KAK9942389.1"/>
    </source>
</evidence>
<feature type="region of interest" description="Disordered" evidence="1">
    <location>
        <begin position="733"/>
        <end position="761"/>
    </location>
</feature>
<organism evidence="3 4">
    <name type="scientific">Rubus argutus</name>
    <name type="common">Southern blackberry</name>
    <dbReference type="NCBI Taxonomy" id="59490"/>
    <lineage>
        <taxon>Eukaryota</taxon>
        <taxon>Viridiplantae</taxon>
        <taxon>Streptophyta</taxon>
        <taxon>Embryophyta</taxon>
        <taxon>Tracheophyta</taxon>
        <taxon>Spermatophyta</taxon>
        <taxon>Magnoliopsida</taxon>
        <taxon>eudicotyledons</taxon>
        <taxon>Gunneridae</taxon>
        <taxon>Pentapetalae</taxon>
        <taxon>rosids</taxon>
        <taxon>fabids</taxon>
        <taxon>Rosales</taxon>
        <taxon>Rosaceae</taxon>
        <taxon>Rosoideae</taxon>
        <taxon>Rosoideae incertae sedis</taxon>
        <taxon>Rubus</taxon>
    </lineage>
</organism>
<feature type="region of interest" description="Disordered" evidence="1">
    <location>
        <begin position="1"/>
        <end position="51"/>
    </location>
</feature>
<dbReference type="PANTHER" id="PTHR33223">
    <property type="entry name" value="CCHC-TYPE DOMAIN-CONTAINING PROTEIN"/>
    <property type="match status" value="1"/>
</dbReference>
<evidence type="ECO:0000313" key="4">
    <source>
        <dbReference type="Proteomes" id="UP001457282"/>
    </source>
</evidence>
<dbReference type="PANTHER" id="PTHR33223:SF8">
    <property type="entry name" value="OS04G0172440 PROTEIN"/>
    <property type="match status" value="1"/>
</dbReference>
<dbReference type="Proteomes" id="UP001457282">
    <property type="component" value="Unassembled WGS sequence"/>
</dbReference>
<proteinExistence type="predicted"/>
<comment type="caution">
    <text evidence="3">The sequence shown here is derived from an EMBL/GenBank/DDBJ whole genome shotgun (WGS) entry which is preliminary data.</text>
</comment>
<protein>
    <recommendedName>
        <fullName evidence="2">Retrotransposon gag domain-containing protein</fullName>
    </recommendedName>
</protein>
<dbReference type="InterPro" id="IPR021109">
    <property type="entry name" value="Peptidase_aspartic_dom_sf"/>
</dbReference>
<feature type="region of interest" description="Disordered" evidence="1">
    <location>
        <begin position="102"/>
        <end position="125"/>
    </location>
</feature>
<feature type="compositionally biased region" description="Basic and acidic residues" evidence="1">
    <location>
        <begin position="403"/>
        <end position="417"/>
    </location>
</feature>
<accession>A0AAW1Y2J4</accession>
<dbReference type="EMBL" id="JBEDUW010000002">
    <property type="protein sequence ID" value="KAK9942389.1"/>
    <property type="molecule type" value="Genomic_DNA"/>
</dbReference>
<name>A0AAW1Y2J4_RUBAR</name>
<dbReference type="Gene3D" id="2.40.70.10">
    <property type="entry name" value="Acid Proteases"/>
    <property type="match status" value="1"/>
</dbReference>
<feature type="region of interest" description="Disordered" evidence="1">
    <location>
        <begin position="402"/>
        <end position="421"/>
    </location>
</feature>
<feature type="domain" description="Retrotransposon gag" evidence="2">
    <location>
        <begin position="266"/>
        <end position="356"/>
    </location>
</feature>
<sequence>MTEHQDTNPSFPGDPFPGTQRQLEFTPAEAPHTGESVLAQTPGPSNRPTHGDLQAKVDIMLQDINTANAEKMREHKEKLEAQRQLNELAAKYDELVRRFEAQEARSEPRQAASHYSQGTIGRQRPIIHLDSPLRPRELQHSGPAPQLVRVEEQVAESGRQDTPLSSFSCGQARNPIRDPSDQLLVRQEQLEARIQLAERHLAPAVTRFAERPGPFTNRILGTIRPSGAKSIKIDRYDGLTDPFLHMDSFRSATAGKGYGDDVKCLMFQETLTGEAMSWFFELKPHSINSFQALVNAFGSRFILMTDGYHTTGQLFKLRQGEGESLKSFVTRWRTATSRCRDLDKNLAYTAFKEGLTRGHFLYELNAHPPTDYEALMETAVLHAQAEYMTYGKTTTVDNMTAIDRPRQRENRPRDNPHRPTAQAARYEVFTVLTAPLEDIFDQCKDQIPPPPPKRFSRTNPPRNTGKWCKHHEDSGHNTNVCVALKTAVETLIREGKLQQFRADPAQPQVANIRVIRGHINTIDGGAPISRLTNRARKRHTRAQQGQEIFSIYYDKPSKANKVGWEPITFTEEEERGVRLPHDDPFLVTAQVDHYTLSCVLIDSGSAVNVIFNQAYAQLGRKGNKLLQDNEPLLSFSGDITQPLGSDYMRLILGSNPRCAEINTEFIVVDCLSSYNAILGRPALNKLKCIIAGHMLLMKFPTPMGTASIRGDQQIARKCYTTILTRGKARSEILSVASPPKPSDTPEDPRDNLSSLDSPDPEVSLTTIHLSEEHLDRTVRIGAHLSRDLKEELTAFLWANSEVFAWSYADMPGISTNVISHKLSISPGAYPVKQKRRAYNEERYQAIQAEVQKLQKIGFIRETNYPQWISNVVMVKKSTGK</sequence>